<dbReference type="RefSeq" id="WP_014798630.1">
    <property type="nucleotide sequence ID" value="NC_018018.1"/>
</dbReference>
<keyword evidence="3" id="KW-1185">Reference proteome</keyword>
<evidence type="ECO:0000259" key="1">
    <source>
        <dbReference type="PROSITE" id="PS50042"/>
    </source>
</evidence>
<dbReference type="OrthoDB" id="663011at2"/>
<dbReference type="PROSITE" id="PS50042">
    <property type="entry name" value="CNMP_BINDING_3"/>
    <property type="match status" value="1"/>
</dbReference>
<dbReference type="KEGG" id="fli:Fleli_2843"/>
<dbReference type="InterPro" id="IPR000595">
    <property type="entry name" value="cNMP-bd_dom"/>
</dbReference>
<dbReference type="CDD" id="cd00038">
    <property type="entry name" value="CAP_ED"/>
    <property type="match status" value="1"/>
</dbReference>
<evidence type="ECO:0000313" key="2">
    <source>
        <dbReference type="EMBL" id="AFM05196.1"/>
    </source>
</evidence>
<dbReference type="InterPro" id="IPR018490">
    <property type="entry name" value="cNMP-bd_dom_sf"/>
</dbReference>
<accession>I4AML1</accession>
<dbReference type="eggNOG" id="COG0664">
    <property type="taxonomic scope" value="Bacteria"/>
</dbReference>
<name>I4AML1_BERLS</name>
<dbReference type="InterPro" id="IPR014710">
    <property type="entry name" value="RmlC-like_jellyroll"/>
</dbReference>
<dbReference type="SUPFAM" id="SSF51206">
    <property type="entry name" value="cAMP-binding domain-like"/>
    <property type="match status" value="1"/>
</dbReference>
<dbReference type="Pfam" id="PF00027">
    <property type="entry name" value="cNMP_binding"/>
    <property type="match status" value="1"/>
</dbReference>
<proteinExistence type="predicted"/>
<protein>
    <submittedName>
        <fullName evidence="2">cAMP-binding protein</fullName>
    </submittedName>
</protein>
<evidence type="ECO:0000313" key="3">
    <source>
        <dbReference type="Proteomes" id="UP000006054"/>
    </source>
</evidence>
<sequence length="189" mass="22040">MDDFIDYINLHILLSKKDIDLLKNVVTTIELPAHKVFIEAGTIDDHLYFLCCGIIKGYKNKDGKIVIEHLVDENNFFAAMESFMNQIPSLDSYETITNSKICKISRDNFKLLRDSITEWNNFIEIIYTQYLQCKTNRVQDFQLLTAKERYIKFVEQYPNLALNVSVENMASFLGIEPQSLSRIRKQITI</sequence>
<dbReference type="PATRIC" id="fig|880071.3.peg.2830"/>
<dbReference type="AlphaFoldDB" id="I4AML1"/>
<dbReference type="EMBL" id="CP003345">
    <property type="protein sequence ID" value="AFM05196.1"/>
    <property type="molecule type" value="Genomic_DNA"/>
</dbReference>
<organism evidence="2 3">
    <name type="scientific">Bernardetia litoralis (strain ATCC 23117 / DSM 6794 / NBRC 15988 / NCIMB 1366 / Fx l1 / Sio-4)</name>
    <name type="common">Flexibacter litoralis</name>
    <dbReference type="NCBI Taxonomy" id="880071"/>
    <lineage>
        <taxon>Bacteria</taxon>
        <taxon>Pseudomonadati</taxon>
        <taxon>Bacteroidota</taxon>
        <taxon>Cytophagia</taxon>
        <taxon>Cytophagales</taxon>
        <taxon>Bernardetiaceae</taxon>
        <taxon>Bernardetia</taxon>
    </lineage>
</organism>
<gene>
    <name evidence="2" type="ordered locus">Fleli_2843</name>
</gene>
<dbReference type="Proteomes" id="UP000006054">
    <property type="component" value="Chromosome"/>
</dbReference>
<dbReference type="Gene3D" id="2.60.120.10">
    <property type="entry name" value="Jelly Rolls"/>
    <property type="match status" value="1"/>
</dbReference>
<feature type="domain" description="Cyclic nucleotide-binding" evidence="1">
    <location>
        <begin position="10"/>
        <end position="112"/>
    </location>
</feature>
<dbReference type="STRING" id="880071.Fleli_2843"/>
<dbReference type="HOGENOM" id="CLU_075053_9_3_10"/>
<reference evidence="3" key="1">
    <citation type="submission" date="2012-06" db="EMBL/GenBank/DDBJ databases">
        <title>The complete genome of Flexibacter litoralis DSM 6794.</title>
        <authorList>
            <person name="Lucas S."/>
            <person name="Copeland A."/>
            <person name="Lapidus A."/>
            <person name="Glavina del Rio T."/>
            <person name="Dalin E."/>
            <person name="Tice H."/>
            <person name="Bruce D."/>
            <person name="Goodwin L."/>
            <person name="Pitluck S."/>
            <person name="Peters L."/>
            <person name="Ovchinnikova G."/>
            <person name="Lu M."/>
            <person name="Kyrpides N."/>
            <person name="Mavromatis K."/>
            <person name="Ivanova N."/>
            <person name="Brettin T."/>
            <person name="Detter J.C."/>
            <person name="Han C."/>
            <person name="Larimer F."/>
            <person name="Land M."/>
            <person name="Hauser L."/>
            <person name="Markowitz V."/>
            <person name="Cheng J.-F."/>
            <person name="Hugenholtz P."/>
            <person name="Woyke T."/>
            <person name="Wu D."/>
            <person name="Spring S."/>
            <person name="Lang E."/>
            <person name="Kopitz M."/>
            <person name="Brambilla E."/>
            <person name="Klenk H.-P."/>
            <person name="Eisen J.A."/>
        </authorList>
    </citation>
    <scope>NUCLEOTIDE SEQUENCE [LARGE SCALE GENOMIC DNA]</scope>
    <source>
        <strain evidence="3">ATCC 23117 / DSM 6794 / NBRC 15988 / NCIMB 1366 / Sio-4</strain>
    </source>
</reference>